<dbReference type="SUPFAM" id="SSF46955">
    <property type="entry name" value="Putative DNA-binding domain"/>
    <property type="match status" value="1"/>
</dbReference>
<dbReference type="InterPro" id="IPR012340">
    <property type="entry name" value="NA-bd_OB-fold"/>
</dbReference>
<dbReference type="GO" id="GO:0000287">
    <property type="term" value="F:magnesium ion binding"/>
    <property type="evidence" value="ECO:0007669"/>
    <property type="project" value="InterPro"/>
</dbReference>
<comment type="subcellular location">
    <subcellularLocation>
        <location evidence="2">Cytoplasm</location>
    </subcellularLocation>
</comment>
<comment type="subunit">
    <text evidence="4">Tetramer of two alpha and two beta subunits.</text>
</comment>
<dbReference type="Pfam" id="PF03483">
    <property type="entry name" value="B3_4"/>
    <property type="match status" value="1"/>
</dbReference>
<evidence type="ECO:0000256" key="18">
    <source>
        <dbReference type="ARBA" id="ARBA00049255"/>
    </source>
</evidence>
<evidence type="ECO:0000256" key="5">
    <source>
        <dbReference type="ARBA" id="ARBA00012814"/>
    </source>
</evidence>
<dbReference type="Gene3D" id="2.40.50.140">
    <property type="entry name" value="Nucleic acid-binding proteins"/>
    <property type="match status" value="1"/>
</dbReference>
<accession>A0A858U512</accession>
<evidence type="ECO:0000256" key="8">
    <source>
        <dbReference type="ARBA" id="ARBA00022555"/>
    </source>
</evidence>
<dbReference type="Gene3D" id="3.50.40.10">
    <property type="entry name" value="Phenylalanyl-trna Synthetase, Chain B, domain 3"/>
    <property type="match status" value="1"/>
</dbReference>
<evidence type="ECO:0000259" key="20">
    <source>
        <dbReference type="PROSITE" id="PS50886"/>
    </source>
</evidence>
<evidence type="ECO:0000256" key="1">
    <source>
        <dbReference type="ARBA" id="ARBA00001946"/>
    </source>
</evidence>
<keyword evidence="13" id="KW-0460">Magnesium</keyword>
<feature type="domain" description="TRNA-binding" evidence="20">
    <location>
        <begin position="40"/>
        <end position="154"/>
    </location>
</feature>
<dbReference type="InterPro" id="IPR045864">
    <property type="entry name" value="aa-tRNA-synth_II/BPL/LPL"/>
</dbReference>
<keyword evidence="10" id="KW-0479">Metal-binding</keyword>
<protein>
    <recommendedName>
        <fullName evidence="6">Phenylalanine--tRNA ligase beta subunit</fullName>
        <ecNumber evidence="5">6.1.1.20</ecNumber>
    </recommendedName>
    <alternativeName>
        <fullName evidence="17">Phenylalanyl-tRNA synthetase beta subunit</fullName>
    </alternativeName>
</protein>
<gene>
    <name evidence="22" type="ORF">HGG69_02470</name>
</gene>
<organism evidence="22 23">
    <name type="scientific">Mycoplasma phocoenae</name>
    <dbReference type="NCBI Taxonomy" id="754517"/>
    <lineage>
        <taxon>Bacteria</taxon>
        <taxon>Bacillati</taxon>
        <taxon>Mycoplasmatota</taxon>
        <taxon>Mollicutes</taxon>
        <taxon>Mycoplasmataceae</taxon>
        <taxon>Mycoplasma</taxon>
    </lineage>
</organism>
<keyword evidence="9 22" id="KW-0436">Ligase</keyword>
<dbReference type="PROSITE" id="PS51483">
    <property type="entry name" value="B5"/>
    <property type="match status" value="1"/>
</dbReference>
<evidence type="ECO:0000256" key="13">
    <source>
        <dbReference type="ARBA" id="ARBA00022842"/>
    </source>
</evidence>
<dbReference type="InterPro" id="IPR009061">
    <property type="entry name" value="DNA-bd_dom_put_sf"/>
</dbReference>
<dbReference type="PROSITE" id="PS50886">
    <property type="entry name" value="TRBD"/>
    <property type="match status" value="1"/>
</dbReference>
<dbReference type="InterPro" id="IPR033714">
    <property type="entry name" value="tRNA_bind_bactPheRS"/>
</dbReference>
<keyword evidence="23" id="KW-1185">Reference proteome</keyword>
<dbReference type="GO" id="GO:0009328">
    <property type="term" value="C:phenylalanine-tRNA ligase complex"/>
    <property type="evidence" value="ECO:0007669"/>
    <property type="project" value="TreeGrafter"/>
</dbReference>
<dbReference type="EC" id="6.1.1.20" evidence="5"/>
<dbReference type="Gene3D" id="3.30.56.10">
    <property type="match status" value="2"/>
</dbReference>
<evidence type="ECO:0000256" key="10">
    <source>
        <dbReference type="ARBA" id="ARBA00022723"/>
    </source>
</evidence>
<dbReference type="InterPro" id="IPR005146">
    <property type="entry name" value="B3/B4_tRNA-bd"/>
</dbReference>
<keyword evidence="16" id="KW-0030">Aminoacyl-tRNA synthetase</keyword>
<dbReference type="CDD" id="cd02796">
    <property type="entry name" value="tRNA_bind_bactPheRS"/>
    <property type="match status" value="1"/>
</dbReference>
<dbReference type="InterPro" id="IPR020825">
    <property type="entry name" value="Phe-tRNA_synthase-like_B3/B4"/>
</dbReference>
<dbReference type="GO" id="GO:0004826">
    <property type="term" value="F:phenylalanine-tRNA ligase activity"/>
    <property type="evidence" value="ECO:0007669"/>
    <property type="project" value="UniProtKB-EC"/>
</dbReference>
<keyword evidence="14 19" id="KW-0694">RNA-binding</keyword>
<dbReference type="GO" id="GO:0006432">
    <property type="term" value="P:phenylalanyl-tRNA aminoacylation"/>
    <property type="evidence" value="ECO:0007669"/>
    <property type="project" value="InterPro"/>
</dbReference>
<dbReference type="AlphaFoldDB" id="A0A858U512"/>
<evidence type="ECO:0000256" key="4">
    <source>
        <dbReference type="ARBA" id="ARBA00011209"/>
    </source>
</evidence>
<dbReference type="KEGG" id="mphe:HGG69_02470"/>
<dbReference type="Proteomes" id="UP000501060">
    <property type="component" value="Chromosome"/>
</dbReference>
<evidence type="ECO:0000256" key="7">
    <source>
        <dbReference type="ARBA" id="ARBA00022490"/>
    </source>
</evidence>
<comment type="cofactor">
    <cofactor evidence="1">
        <name>Mg(2+)</name>
        <dbReference type="ChEBI" id="CHEBI:18420"/>
    </cofactor>
</comment>
<keyword evidence="15" id="KW-0648">Protein biosynthesis</keyword>
<proteinExistence type="inferred from homology"/>
<evidence type="ECO:0000313" key="22">
    <source>
        <dbReference type="EMBL" id="QJG67159.1"/>
    </source>
</evidence>
<comment type="catalytic activity">
    <reaction evidence="18">
        <text>tRNA(Phe) + L-phenylalanine + ATP = L-phenylalanyl-tRNA(Phe) + AMP + diphosphate + H(+)</text>
        <dbReference type="Rhea" id="RHEA:19413"/>
        <dbReference type="Rhea" id="RHEA-COMP:9668"/>
        <dbReference type="Rhea" id="RHEA-COMP:9699"/>
        <dbReference type="ChEBI" id="CHEBI:15378"/>
        <dbReference type="ChEBI" id="CHEBI:30616"/>
        <dbReference type="ChEBI" id="CHEBI:33019"/>
        <dbReference type="ChEBI" id="CHEBI:58095"/>
        <dbReference type="ChEBI" id="CHEBI:78442"/>
        <dbReference type="ChEBI" id="CHEBI:78531"/>
        <dbReference type="ChEBI" id="CHEBI:456215"/>
        <dbReference type="EC" id="6.1.1.20"/>
    </reaction>
</comment>
<dbReference type="InterPro" id="IPR045060">
    <property type="entry name" value="Phe-tRNA-ligase_IIc_bsu"/>
</dbReference>
<evidence type="ECO:0000256" key="11">
    <source>
        <dbReference type="ARBA" id="ARBA00022741"/>
    </source>
</evidence>
<dbReference type="GO" id="GO:0005524">
    <property type="term" value="F:ATP binding"/>
    <property type="evidence" value="ECO:0007669"/>
    <property type="project" value="UniProtKB-KW"/>
</dbReference>
<dbReference type="InterPro" id="IPR002547">
    <property type="entry name" value="tRNA-bd_dom"/>
</dbReference>
<dbReference type="SUPFAM" id="SSF55681">
    <property type="entry name" value="Class II aaRS and biotin synthetases"/>
    <property type="match status" value="1"/>
</dbReference>
<dbReference type="InterPro" id="IPR041616">
    <property type="entry name" value="PheRS_beta_core"/>
</dbReference>
<evidence type="ECO:0000256" key="14">
    <source>
        <dbReference type="ARBA" id="ARBA00022884"/>
    </source>
</evidence>
<evidence type="ECO:0000256" key="9">
    <source>
        <dbReference type="ARBA" id="ARBA00022598"/>
    </source>
</evidence>
<name>A0A858U512_9MOLU</name>
<evidence type="ECO:0000256" key="12">
    <source>
        <dbReference type="ARBA" id="ARBA00022840"/>
    </source>
</evidence>
<evidence type="ECO:0000256" key="15">
    <source>
        <dbReference type="ARBA" id="ARBA00022917"/>
    </source>
</evidence>
<evidence type="ECO:0000256" key="16">
    <source>
        <dbReference type="ARBA" id="ARBA00023146"/>
    </source>
</evidence>
<comment type="similarity">
    <text evidence="3">Belongs to the phenylalanyl-tRNA synthetase beta subunit family. Type 1 subfamily.</text>
</comment>
<evidence type="ECO:0000256" key="6">
    <source>
        <dbReference type="ARBA" id="ARBA00017032"/>
    </source>
</evidence>
<sequence>MIFSFIKLKKLANLNDSVTIEEVVGAINSIGFEVESYEPFSDVEGIRFGHVTKVYKNPNADRLNVCEIEFADKNRIIQTNAQNVKENDYLMAFVPGSRSKKMVFGERVMQGINSEGMLVSLEELGFDDKYFPTRWYDGIFTFQQPIDLTLDPIQYFELNDYLIDVTILSNRADANCYTIMAKELAAYFDTDAVEFSANISKTDSTFSVSSMEETNFFTLTEINAHDIEISLQDQLFLIKHNIKTINNPTDLSNLTLLYTGVPTHAYDAEKLSSKTLSVKKYTGEIEILGKSKVVIDNALCVFDSVKPVSVAAVIGLENSSCDENTKQTLFELASFNLKEVRNSKKQVKLDTASSARASKEISNGSIQLAHNYIATKVKKMSEIINNKPAKFSTFEYDEDKLNRFAGFDLTATDRFALVMQKLKKIGIEIKDKQVYVPAYRYDLNTMQDFTEEVFRFYGYENFKMIQSLIKQTQNNHYKDYHSILKNMHYQNTRTFTLTSPDKNIFNPFNFAETINLQTFASAERTQIRHSMVPSLIEVLEYNQKRKIEKMSLFEIGMIQKQINVLSIVSNIKSFDQMKQDICEILDSEIIFERVQDKPFHPNMSALIKNKNNKVIGYLAKIHPEIINTKAICAELFLDLDKTTNVQFKNYKHDPLKIRDFNVLLNHQEDLQATLDKLNRVKGIHSIHVKDRFVKENGQVNTTISITVEDWAVKKIEQMLE</sequence>
<dbReference type="PANTHER" id="PTHR10947:SF0">
    <property type="entry name" value="PHENYLALANINE--TRNA LIGASE BETA SUBUNIT"/>
    <property type="match status" value="1"/>
</dbReference>
<dbReference type="Pfam" id="PF17759">
    <property type="entry name" value="tRNA_synthFbeta"/>
    <property type="match status" value="1"/>
</dbReference>
<feature type="domain" description="B5" evidence="21">
    <location>
        <begin position="389"/>
        <end position="464"/>
    </location>
</feature>
<keyword evidence="8 19" id="KW-0820">tRNA-binding</keyword>
<keyword evidence="12" id="KW-0067">ATP-binding</keyword>
<dbReference type="Gene3D" id="3.30.930.10">
    <property type="entry name" value="Bira Bifunctional Protein, Domain 2"/>
    <property type="match status" value="1"/>
</dbReference>
<dbReference type="EMBL" id="CP051481">
    <property type="protein sequence ID" value="QJG67159.1"/>
    <property type="molecule type" value="Genomic_DNA"/>
</dbReference>
<evidence type="ECO:0000259" key="21">
    <source>
        <dbReference type="PROSITE" id="PS51483"/>
    </source>
</evidence>
<dbReference type="NCBIfam" id="TIGR00472">
    <property type="entry name" value="pheT_bact"/>
    <property type="match status" value="1"/>
</dbReference>
<reference evidence="22 23" key="1">
    <citation type="submission" date="2020-04" db="EMBL/GenBank/DDBJ databases">
        <title>Novel Mycoplasma species detected in Phocoena phocoena (harbor porpoise) from the USA.</title>
        <authorList>
            <person name="Volokhov D.V."/>
        </authorList>
    </citation>
    <scope>NUCLEOTIDE SEQUENCE [LARGE SCALE GENOMIC DNA]</scope>
    <source>
        <strain evidence="22 23">Phocoena C-264-GEN</strain>
    </source>
</reference>
<dbReference type="SUPFAM" id="SSF56037">
    <property type="entry name" value="PheT/TilS domain"/>
    <property type="match status" value="1"/>
</dbReference>
<keyword evidence="7" id="KW-0963">Cytoplasm</keyword>
<evidence type="ECO:0000313" key="23">
    <source>
        <dbReference type="Proteomes" id="UP000501060"/>
    </source>
</evidence>
<dbReference type="Pfam" id="PF01588">
    <property type="entry name" value="tRNA_bind"/>
    <property type="match status" value="1"/>
</dbReference>
<dbReference type="RefSeq" id="WP_169605210.1">
    <property type="nucleotide sequence ID" value="NZ_CP051481.1"/>
</dbReference>
<evidence type="ECO:0000256" key="2">
    <source>
        <dbReference type="ARBA" id="ARBA00004496"/>
    </source>
</evidence>
<dbReference type="InterPro" id="IPR004532">
    <property type="entry name" value="Phe-tRNA-ligase_IIc_bsu_bact"/>
</dbReference>
<dbReference type="NCBIfam" id="NF001882">
    <property type="entry name" value="PRK00629.5-4"/>
    <property type="match status" value="1"/>
</dbReference>
<keyword evidence="11" id="KW-0547">Nucleotide-binding</keyword>
<dbReference type="GO" id="GO:0000049">
    <property type="term" value="F:tRNA binding"/>
    <property type="evidence" value="ECO:0007669"/>
    <property type="project" value="UniProtKB-UniRule"/>
</dbReference>
<dbReference type="InterPro" id="IPR005147">
    <property type="entry name" value="tRNA_synthase_B5-dom"/>
</dbReference>
<dbReference type="SMART" id="SM00874">
    <property type="entry name" value="B5"/>
    <property type="match status" value="1"/>
</dbReference>
<evidence type="ECO:0000256" key="17">
    <source>
        <dbReference type="ARBA" id="ARBA00033189"/>
    </source>
</evidence>
<dbReference type="SMART" id="SM00873">
    <property type="entry name" value="B3_4"/>
    <property type="match status" value="1"/>
</dbReference>
<evidence type="ECO:0000256" key="19">
    <source>
        <dbReference type="PROSITE-ProRule" id="PRU00209"/>
    </source>
</evidence>
<dbReference type="Pfam" id="PF03484">
    <property type="entry name" value="B5"/>
    <property type="match status" value="1"/>
</dbReference>
<dbReference type="SUPFAM" id="SSF50249">
    <property type="entry name" value="Nucleic acid-binding proteins"/>
    <property type="match status" value="1"/>
</dbReference>
<dbReference type="PANTHER" id="PTHR10947">
    <property type="entry name" value="PHENYLALANYL-TRNA SYNTHETASE BETA CHAIN AND LEUCINE-RICH REPEAT-CONTAINING PROTEIN 47"/>
    <property type="match status" value="1"/>
</dbReference>
<evidence type="ECO:0000256" key="3">
    <source>
        <dbReference type="ARBA" id="ARBA00008653"/>
    </source>
</evidence>